<proteinExistence type="predicted"/>
<evidence type="ECO:0000256" key="1">
    <source>
        <dbReference type="SAM" id="Phobius"/>
    </source>
</evidence>
<keyword evidence="1" id="KW-0472">Membrane</keyword>
<keyword evidence="1" id="KW-1133">Transmembrane helix</keyword>
<dbReference type="Proteomes" id="UP001234989">
    <property type="component" value="Chromosome 12"/>
</dbReference>
<protein>
    <submittedName>
        <fullName evidence="2">Uncharacterized protein</fullName>
    </submittedName>
</protein>
<accession>A0AAF1A1D9</accession>
<keyword evidence="1" id="KW-0812">Transmembrane</keyword>
<reference evidence="2" key="1">
    <citation type="submission" date="2023-08" db="EMBL/GenBank/DDBJ databases">
        <title>A de novo genome assembly of Solanum verrucosum Schlechtendal, a Mexican diploid species geographically isolated from the other diploid A-genome species in potato relatives.</title>
        <authorList>
            <person name="Hosaka K."/>
        </authorList>
    </citation>
    <scope>NUCLEOTIDE SEQUENCE</scope>
    <source>
        <tissue evidence="2">Young leaves</tissue>
    </source>
</reference>
<organism evidence="2 3">
    <name type="scientific">Solanum verrucosum</name>
    <dbReference type="NCBI Taxonomy" id="315347"/>
    <lineage>
        <taxon>Eukaryota</taxon>
        <taxon>Viridiplantae</taxon>
        <taxon>Streptophyta</taxon>
        <taxon>Embryophyta</taxon>
        <taxon>Tracheophyta</taxon>
        <taxon>Spermatophyta</taxon>
        <taxon>Magnoliopsida</taxon>
        <taxon>eudicotyledons</taxon>
        <taxon>Gunneridae</taxon>
        <taxon>Pentapetalae</taxon>
        <taxon>asterids</taxon>
        <taxon>lamiids</taxon>
        <taxon>Solanales</taxon>
        <taxon>Solanaceae</taxon>
        <taxon>Solanoideae</taxon>
        <taxon>Solaneae</taxon>
        <taxon>Solanum</taxon>
    </lineage>
</organism>
<evidence type="ECO:0000313" key="2">
    <source>
        <dbReference type="EMBL" id="WMV59431.1"/>
    </source>
</evidence>
<dbReference type="AlphaFoldDB" id="A0AAF1A1D9"/>
<dbReference type="InterPro" id="IPR004158">
    <property type="entry name" value="DUF247_pln"/>
</dbReference>
<dbReference type="Pfam" id="PF03140">
    <property type="entry name" value="DUF247"/>
    <property type="match status" value="1"/>
</dbReference>
<gene>
    <name evidence="2" type="ORF">MTR67_052816</name>
</gene>
<sequence length="588" mass="67795">MGILIEGGPQLDTSTLIGSVVSLKLTLQSIVALSIIKAEYMAATEAVKKAIWLKDGDIKVEKVITDENVADMLTKIVLLAKFAHYKDLAGIEGGKKVMHQLIDKEEPNDQDPSGSQTKKCINQIFDEMFEDQIKEGKKVMHQLIDKKETNDQDPSGSQTKKCINQIFDEMFEDLDNSSIKSCIIFKVNVWLRESNPVAYTPKMVSIGPYHKKNPQLGPMEKYKLLYLWRFLQRKEGLDVKSCITYLEHLKEEALKCYDDIKDLDTDGSHEFCKMLLLDGCFVVEFIRECSEIYPKGEEKIISFVDYKYNQILRDLLLLENQLPFFILDWLHLITMQDDDDELSLEELSITMFSRVVNLGYILTCDEYHLKRCRIYASDMKHLLQVVHGVSCQRNFKICSNDDIKWNKVMPNATELSEAGVSFAKVSNMTSLFDIKFEHGLMTIPSLHVVDSTETLLRNLIAYEQQSIDLEYLYFSDYATFMDHLINSDKDVKLLRRKGIIKSWIGDDKEVASIFNKMRNGVRSYSTFYYHEQYTRAFQHCKKPWSKMRANVMHNYFSRSWARASVVAGIILFILTTIQTILAITSAVK</sequence>
<dbReference type="PANTHER" id="PTHR31170:SF25">
    <property type="entry name" value="BNAA09G04570D PROTEIN"/>
    <property type="match status" value="1"/>
</dbReference>
<dbReference type="EMBL" id="CP133623">
    <property type="protein sequence ID" value="WMV59431.1"/>
    <property type="molecule type" value="Genomic_DNA"/>
</dbReference>
<keyword evidence="3" id="KW-1185">Reference proteome</keyword>
<name>A0AAF1A1D9_SOLVR</name>
<evidence type="ECO:0000313" key="3">
    <source>
        <dbReference type="Proteomes" id="UP001234989"/>
    </source>
</evidence>
<dbReference type="PANTHER" id="PTHR31170">
    <property type="entry name" value="BNAC04G53230D PROTEIN"/>
    <property type="match status" value="1"/>
</dbReference>
<feature type="transmembrane region" description="Helical" evidence="1">
    <location>
        <begin position="560"/>
        <end position="583"/>
    </location>
</feature>